<feature type="region of interest" description="Disordered" evidence="2">
    <location>
        <begin position="4139"/>
        <end position="4165"/>
    </location>
</feature>
<feature type="region of interest" description="Disordered" evidence="2">
    <location>
        <begin position="2297"/>
        <end position="2335"/>
    </location>
</feature>
<feature type="compositionally biased region" description="Low complexity" evidence="2">
    <location>
        <begin position="3217"/>
        <end position="3236"/>
    </location>
</feature>
<proteinExistence type="predicted"/>
<dbReference type="SUPFAM" id="SSF51905">
    <property type="entry name" value="FAD/NAD(P)-binding domain"/>
    <property type="match status" value="1"/>
</dbReference>
<feature type="compositionally biased region" description="Polar residues" evidence="2">
    <location>
        <begin position="2617"/>
        <end position="2626"/>
    </location>
</feature>
<feature type="compositionally biased region" description="Low complexity" evidence="2">
    <location>
        <begin position="2047"/>
        <end position="2063"/>
    </location>
</feature>
<sequence length="4226" mass="411089">MKQVRHVRSYLTAYAGFHNLTDTVRCNCRVTHVEPLLAVGISPVPTAPPVLELPPDAPRRALSDLDSSAAAGAADDVAAAAIDAAVDASTANAAASAGAGAAVAAAGDLGDPTGNVESDVAGGAHRPAPQRKRTLDGIDGGGLAAAAARGGGQVGAGGSNNMALQQQRWLVTCEDGSRGARGRSGRMQTMLADFVVLATGSAGGQADTAAAAAVNSLLAQAGAGLAGGGGAFTAAMQQRTRLLHVREVGAAAWLQSDACCVTVLGEGPAATDTASAVALLRRGGGGGVRLVTTALRGTLPPQAAVVDQTSQRSSGSVHGLHCINGDQLLLSARRRALAASLQPHYTAPQPGPLAKVLRAPAKRRFWALVKDKLALSGGGGGGGSGSGSASSSSGGEHLVLWAPSLHDPRFMHFLSAPLRQALLGGAGGDGDLTLYRGMVHPDVPGLAFVGLEAHAGSGLLLLELQAQWLAAHLAGQLALPSAAAMRADVAAQRAWRSGALAHPLMSAGGSLARRHEQWAMKQLLSDLQGVVAVERRAVLSADSVFAESVLAVDNDVEMLGVATGGGEGPAKRRGLHSLRPDESASGGVGGGAAAHDAEAGAPQAANPETAAAAPSDAAASPAADWYAAAADGAPGTAGHRSPAALRRVSHLILEDELGEGGDSYGRLLPPRPTHDVCPSSPQQCGGSSSHTSGSARRLPTRRATNDSAILQQHSVRRAPPRRSTIGSLAMQQQHQQRQAPGSSGGGGGALLLLPGGASANYRVVLSVTSPYMAPYLHERLRRASYAASAAGGGGGRGDTATGSATGTTESELLPADAASAAAAAAATAAAATGSASTARSAEHVQHYESVFTTAAAADAAAAMARLRAPGGGGGGQQLGSITEAGPPPFPAHLVGEQLSSATTTAPSPPRRRALHGMYGDSLSGGLAPGGGGGCGGCGGATAVAAGGAAAASMYNTRQFSEPNPGAGGGGSGGVPRAAPYAAAVPAHASAFAAPGYAAATQQGLAAAGGGADAARGLTAAGVGPAGTVFGATPSQLLSGPAFALSGRAVNVSNGGHHNFIMRRYSSSLGSSMGIQHHMAQAAQANAAIVAATARPASGLATQPGCRAGTCTGAMSGGPTAAAAAAAGAGAMLTSPTTSHGGRGAPRPRRGSSSGGPLGPGLVAGLSGFLSRLSSRHSVSTANNASANPAPHSPVPAAAGAELTPPQLLQLQPQPQQVAPQAPSAAGLKRGLGSFGAAGAGAPAGAPTGGAAGGGGCEQVSSQLRRMSQTTGVDLSILVDLITDEGGSGALPIGILTAMSVAHGGDALGASSSLGAGSTSHTASGWARGLGAGRSGAQALPGSGGGGGGGAAAAYAGPGLHRLSSAAVQHCFGSAAAGAAAVPPPVTTAADAQTPSGGIIIGVAADCGDGSHNSCRSSAGSVEARAAAAAAAAAAICDPYGAAMAPPPHGAAQRHHLDHLGNLTEGVIQRGFFQYKGFGAASVSSSEYGDDEEDGLPTGFCRHRHGHGPSERDGELSCARHQTFDTSILREEPLQLTTTGASASGTSPRRPAASLVDLGLLLQPAASAPLPAVVAVTNPAFEPQAGPPAAAAADDDDQVIREVAMERVALVDAGVDAEVDLICSGAAAVPPAGPTPARMGSAGAAATAPAVSVAVNGSGEAWNDDTGVASDAVASAARNAITTVAAPYVDIPSTGGEEVAAGIITGHAGPPLAVRQAPPQPQLQEAMAAAAPCSPPAPRPASPPASLSPPPAPKVSDAAKAKSGLHMLPLLPVGLLRLSRPQEQGREDGAEEQRQATPAPAAAHSPAPEPPVTAPPAAAAAPGPSDRLARVASKPAAALAALFSRRSEQLQPSSPRPPQPGVAFPGLFARRSEHPQQVSIAAASPPPLQAPSGAPPDESGSDTALDVMRSQLAALKAHLGNPQLVPFPALASPPPTSARSMTASPLASPASGRGPFRAVAGLGGGGAAGAGSAALPRSSRPFGVSADTSGTGLAVLPEGEALGPPPRTSAPGSMLVHSSNSHTQHSHTAVPVFGSTVSAAAISSGAAGAAASSSGSVAPGIGRRAPPRRSATESQIGKGLGTGRGSVRPPAAAAAAKQPISPLKRTNGGGGDDARPPTAAALPAPAFAAYDGGAVPNAPDGASAPALPGDTTPAARSPGRFDRLSRNRSATSVGGAGGPPAGLFMRRSATAGGARNVTGAGLFSDGAASAASSPRLHSAASLTSAAAARVAIAQAMAATQNLTNSRRIYSPVTVTPAASSGPGSAQQVGFNRRSCSSAGLQAGAGVGAGGAGGPDSYSIVGSAPGTPLSAGHPAGRAGPAAGSHAGSTVDSAPGARASSADPALVMVPLGAPASPAVAQSPRAVKASSVKKESTGVVATAAAALLSALSPQRGTPPVAQQQRSPLGRKARRLLPFSWWPGGSGAVAQSHKQQQQGSSKDRSVGSSGSRQSGASDLCGSRGTSFDIGSGRELAPVAIAPVPCAAAALAAASLATEDAERSSAGSNVASSGGPLARRGQAIASAGSSRIIRRRISLANLLGGGTGSSNSTCRNAPTASYGAKGAAHGDGSGVLGLLDEAAAAAALPYRERLGTCSVGYGRGSARSGAASAQTGPAGGTHSGSVLGNSSGSMALGADGGTNPAARLVGMVGPAVADLPGPPPPSAARTWFDGAAAESVAATRSGEVIGHGGSSTAAMVHTGSVLMPAGDPVHTAGAAAAAGRRQPAPGDAYGAAGAAGAAVAATARRPAPAPPAVTQQRGGAHASTADIVAALPLLPFEPAAAPPSPVAWGEVPAAAAGAQAAACRTPSALIPSSPFSTLGVVAGSLSTAPKAAAAAAAALQSPQQHSPPQATFEAAAYAHRVGAAAAAGAVVAVEPVELRAAVGAAAAAGSRAAAGDAADEAAGEVITVSTQYIALASVVSTPLDRIPSAVEAEPDATHPVAAVAARAAASATPVTAGVPGTSNIMHMHLSAAAPGAAAPVVAAAVAAAAATPLPAPIVAAVPASLASPASLARPGGPAQPPAADDDPHASYFDLDLMLTLRRSTIYRSTSNALPSHVGGGGGGGGLSAARGSACGPAHSQSSVSGAPSPGGAAAAAAAALGSVVRFSIDAPPYPSGGGARRYTADGRDSGSPAEDAEGATPSGGSRAATAKRRSSVASIEGDEDSGLLKLLERFSSEQRHSRQQQQQQQRSHSVKSGSEPPPDFARAATGVSSGGGTGSSANAGSGSLPLLGAPSVPSRLRPPWSPPAVVGISPQAAAGRGAITGAGAAGTATAAAEGNGSGLTFATAAPEAPGPHDRASAPARGTAAAAAAAAEEAEEAEAAEAAEAASFRRASQGDDAASDAEPCYFGLSPNTSFITFHTAAATPAAASSLWSQTTRGSQSPLTKQLQQPLHSHALSLPLRPLPEHMEVHDHQDADRPAAAAAAAAVSPASAVAATTPAVTTAAAHHAPQYHSRHVAAASEPLPPPLQAHQLDLRVWPGAARMEEQLAAGIIIIGDPPASPPAACQAADAAAATAGYPERGRGGGGYGGHVGVRALPPAAGGGSSSRLSWTAGENALSRGAQRQAGGAGGGPFTRRQQPLVSLHRHFPPAPPAAGAMRTMSAAAVAAALHGAPELQKQINTASLRNVNSPASPPGAASSSGTVEVAQEEERSSPGGGVFGRQHRNGSGPIRKAMSSGLEAPVFSNMLGGLFGGSFGSGTGRTSRRSLFNLGGGLQQQSSPFRVAASTSTGVAGAASSPRLSMGHRCPSGNTFTLQGGARHAQQISALAAAMPLPGGAYGAAATAATVAAAAAAAVGNAGGSHGGGGYRPRLSSPNFTALDDELLAAARWSAARLEAQQQQQHGHPHGHHHHHYLHQGRLSPALGSALPLHPSPLSAGASATATSQPGGGLSPMHSHAFAAAHHQQHQHPHHHHQHHHQNSNTANASPASPLLQHIGGSNYYSRITSARRSGACSSASLTPASSVGPGGLASASAAAASVSPFGARHGHGDDEHGELLAPERSVGVISAGVLVMRGSSCGPATAAADASGGGSVGSQQQQQAVAAAPGGGEGVGPAEGGAGGSGWQQQQNAGPAAADSDSVVSEVYELGGGSSRGEAAMALNSGTAAGVAGTSTPLMMAGAGSAAAAAAAAAVAVGGGRDPESSCSTRVDSGCSTVGAGSERRGGPAWEVRQASQARQEQLVSEVGVILAEGGAGPQAGCWRWGGPRQQQWRRHQQPQGGQQQHQYE</sequence>
<dbReference type="PANTHER" id="PTHR13037">
    <property type="entry name" value="FORMIN"/>
    <property type="match status" value="1"/>
</dbReference>
<feature type="region of interest" description="Disordered" evidence="2">
    <location>
        <begin position="1781"/>
        <end position="1831"/>
    </location>
</feature>
<dbReference type="Proteomes" id="UP000613740">
    <property type="component" value="Unassembled WGS sequence"/>
</dbReference>
<feature type="compositionally biased region" description="Low complexity" evidence="2">
    <location>
        <begin position="3079"/>
        <end position="3090"/>
    </location>
</feature>
<evidence type="ECO:0000313" key="3">
    <source>
        <dbReference type="EMBL" id="KAG2454218.1"/>
    </source>
</evidence>
<feature type="region of interest" description="Disordered" evidence="2">
    <location>
        <begin position="2599"/>
        <end position="2626"/>
    </location>
</feature>
<feature type="compositionally biased region" description="Basic residues" evidence="2">
    <location>
        <begin position="3903"/>
        <end position="3918"/>
    </location>
</feature>
<dbReference type="EMBL" id="JAEHOD010000002">
    <property type="protein sequence ID" value="KAG2454218.1"/>
    <property type="molecule type" value="Genomic_DNA"/>
</dbReference>
<feature type="region of interest" description="Disordered" evidence="2">
    <location>
        <begin position="114"/>
        <end position="139"/>
    </location>
</feature>
<feature type="region of interest" description="Disordered" evidence="2">
    <location>
        <begin position="3048"/>
        <end position="3090"/>
    </location>
</feature>
<feature type="compositionally biased region" description="Acidic residues" evidence="2">
    <location>
        <begin position="3313"/>
        <end position="3322"/>
    </location>
</feature>
<protein>
    <submittedName>
        <fullName evidence="3">Uncharacterized protein</fullName>
    </submittedName>
</protein>
<evidence type="ECO:0000256" key="1">
    <source>
        <dbReference type="ARBA" id="ARBA00022581"/>
    </source>
</evidence>
<feature type="compositionally biased region" description="Low complexity" evidence="2">
    <location>
        <begin position="2016"/>
        <end position="2026"/>
    </location>
</feature>
<feature type="compositionally biased region" description="Low complexity" evidence="2">
    <location>
        <begin position="1814"/>
        <end position="1831"/>
    </location>
</feature>
<gene>
    <name evidence="3" type="ORF">HYH02_001252</name>
</gene>
<feature type="compositionally biased region" description="Low complexity" evidence="2">
    <location>
        <begin position="599"/>
        <end position="617"/>
    </location>
</feature>
<feature type="region of interest" description="Disordered" evidence="2">
    <location>
        <begin position="1179"/>
        <end position="1199"/>
    </location>
</feature>
<feature type="region of interest" description="Disordered" evidence="2">
    <location>
        <begin position="1131"/>
        <end position="1159"/>
    </location>
</feature>
<feature type="region of interest" description="Disordered" evidence="2">
    <location>
        <begin position="562"/>
        <end position="617"/>
    </location>
</feature>
<feature type="compositionally biased region" description="Low complexity" evidence="2">
    <location>
        <begin position="798"/>
        <end position="807"/>
    </location>
</feature>
<feature type="region of interest" description="Disordered" evidence="2">
    <location>
        <begin position="2047"/>
        <end position="2118"/>
    </location>
</feature>
<feature type="region of interest" description="Disordered" evidence="2">
    <location>
        <begin position="788"/>
        <end position="807"/>
    </location>
</feature>
<keyword evidence="4" id="KW-1185">Reference proteome</keyword>
<feature type="region of interest" description="Disordered" evidence="2">
    <location>
        <begin position="662"/>
        <end position="747"/>
    </location>
</feature>
<feature type="region of interest" description="Disordered" evidence="2">
    <location>
        <begin position="1245"/>
        <end position="1264"/>
    </location>
</feature>
<feature type="compositionally biased region" description="Low complexity" evidence="2">
    <location>
        <begin position="1795"/>
        <end position="1805"/>
    </location>
</feature>
<feature type="compositionally biased region" description="Gly residues" evidence="2">
    <location>
        <begin position="3055"/>
        <end position="3064"/>
    </location>
</feature>
<feature type="compositionally biased region" description="Low complexity" evidence="2">
    <location>
        <begin position="2426"/>
        <end position="2452"/>
    </location>
</feature>
<feature type="compositionally biased region" description="Low complexity" evidence="2">
    <location>
        <begin position="4034"/>
        <end position="4045"/>
    </location>
</feature>
<feature type="region of interest" description="Disordered" evidence="2">
    <location>
        <begin position="2137"/>
        <end position="2185"/>
    </location>
</feature>
<evidence type="ECO:0000256" key="2">
    <source>
        <dbReference type="SAM" id="MobiDB-lite"/>
    </source>
</evidence>
<keyword evidence="1" id="KW-0945">Host-virus interaction</keyword>
<feature type="compositionally biased region" description="Polar residues" evidence="2">
    <location>
        <begin position="4142"/>
        <end position="4153"/>
    </location>
</feature>
<feature type="region of interest" description="Disordered" evidence="2">
    <location>
        <begin position="1964"/>
        <end position="1984"/>
    </location>
</feature>
<feature type="compositionally biased region" description="Gly residues" evidence="2">
    <location>
        <begin position="4046"/>
        <end position="4063"/>
    </location>
</feature>
<feature type="region of interest" description="Disordered" evidence="2">
    <location>
        <begin position="3282"/>
        <end position="3337"/>
    </location>
</feature>
<feature type="compositionally biased region" description="Gly residues" evidence="2">
    <location>
        <begin position="1246"/>
        <end position="1256"/>
    </location>
</feature>
<dbReference type="FunFam" id="3.50.50.60:FF:000479">
    <property type="entry name" value="Predicted protein"/>
    <property type="match status" value="1"/>
</dbReference>
<dbReference type="OrthoDB" id="552902at2759"/>
<reference evidence="3" key="1">
    <citation type="journal article" date="2020" name="bioRxiv">
        <title>Comparative genomics of Chlamydomonas.</title>
        <authorList>
            <person name="Craig R.J."/>
            <person name="Hasan A.R."/>
            <person name="Ness R.W."/>
            <person name="Keightley P.D."/>
        </authorList>
    </citation>
    <scope>NUCLEOTIDE SEQUENCE</scope>
    <source>
        <strain evidence="3">CCAP 11/173</strain>
    </source>
</reference>
<feature type="region of interest" description="Disordered" evidence="2">
    <location>
        <begin position="868"/>
        <end position="894"/>
    </location>
</feature>
<feature type="region of interest" description="Disordered" evidence="2">
    <location>
        <begin position="3833"/>
        <end position="3934"/>
    </location>
</feature>
<dbReference type="PANTHER" id="PTHR13037:SF24">
    <property type="entry name" value="POLYCOMB PROTEIN PCL-RELATED"/>
    <property type="match status" value="1"/>
</dbReference>
<feature type="region of interest" description="Disordered" evidence="2">
    <location>
        <begin position="1996"/>
        <end position="2026"/>
    </location>
</feature>
<feature type="compositionally biased region" description="Basic and acidic residues" evidence="2">
    <location>
        <begin position="1782"/>
        <end position="1793"/>
    </location>
</feature>
<feature type="region of interest" description="Disordered" evidence="2">
    <location>
        <begin position="4195"/>
        <end position="4226"/>
    </location>
</feature>
<evidence type="ECO:0000313" key="4">
    <source>
        <dbReference type="Proteomes" id="UP000613740"/>
    </source>
</evidence>
<feature type="region of interest" description="Disordered" evidence="2">
    <location>
        <begin position="3174"/>
        <end position="3237"/>
    </location>
</feature>
<feature type="compositionally biased region" description="Low complexity" evidence="2">
    <location>
        <begin position="3833"/>
        <end position="3842"/>
    </location>
</feature>
<feature type="region of interest" description="Disordered" evidence="2">
    <location>
        <begin position="1925"/>
        <end position="1950"/>
    </location>
</feature>
<dbReference type="Gene3D" id="3.50.50.60">
    <property type="entry name" value="FAD/NAD(P)-binding domain"/>
    <property type="match status" value="1"/>
</dbReference>
<organism evidence="3 4">
    <name type="scientific">Chlamydomonas schloesseri</name>
    <dbReference type="NCBI Taxonomy" id="2026947"/>
    <lineage>
        <taxon>Eukaryota</taxon>
        <taxon>Viridiplantae</taxon>
        <taxon>Chlorophyta</taxon>
        <taxon>core chlorophytes</taxon>
        <taxon>Chlorophyceae</taxon>
        <taxon>CS clade</taxon>
        <taxon>Chlamydomonadales</taxon>
        <taxon>Chlamydomonadaceae</taxon>
        <taxon>Chlamydomonas</taxon>
    </lineage>
</organism>
<accession>A0A835WW14</accession>
<feature type="compositionally biased region" description="Low complexity" evidence="2">
    <location>
        <begin position="2308"/>
        <end position="2326"/>
    </location>
</feature>
<feature type="compositionally biased region" description="Pro residues" evidence="2">
    <location>
        <begin position="1732"/>
        <end position="1752"/>
    </location>
</feature>
<feature type="region of interest" description="Disordered" evidence="2">
    <location>
        <begin position="3625"/>
        <end position="3673"/>
    </location>
</feature>
<feature type="region of interest" description="Disordered" evidence="2">
    <location>
        <begin position="1710"/>
        <end position="1758"/>
    </location>
</feature>
<comment type="caution">
    <text evidence="3">The sequence shown here is derived from an EMBL/GenBank/DDBJ whole genome shotgun (WGS) entry which is preliminary data.</text>
</comment>
<feature type="compositionally biased region" description="Basic residues" evidence="2">
    <location>
        <begin position="3843"/>
        <end position="3855"/>
    </location>
</feature>
<feature type="region of interest" description="Disordered" evidence="2">
    <location>
        <begin position="2419"/>
        <end position="2457"/>
    </location>
</feature>
<dbReference type="InterPro" id="IPR036188">
    <property type="entry name" value="FAD/NAD-bd_sf"/>
</dbReference>
<feature type="compositionally biased region" description="Low complexity" evidence="2">
    <location>
        <begin position="731"/>
        <end position="741"/>
    </location>
</feature>
<name>A0A835WW14_9CHLO</name>
<feature type="region of interest" description="Disordered" evidence="2">
    <location>
        <begin position="1845"/>
        <end position="1902"/>
    </location>
</feature>
<feature type="region of interest" description="Disordered" evidence="2">
    <location>
        <begin position="3109"/>
        <end position="3160"/>
    </location>
</feature>
<feature type="compositionally biased region" description="Low complexity" evidence="2">
    <location>
        <begin position="4215"/>
        <end position="4226"/>
    </location>
</feature>
<feature type="region of interest" description="Disordered" evidence="2">
    <location>
        <begin position="4021"/>
        <end position="4078"/>
    </location>
</feature>
<feature type="compositionally biased region" description="Low complexity" evidence="2">
    <location>
        <begin position="677"/>
        <end position="689"/>
    </location>
</feature>